<name>A0A1A9ZF12_GLOPL</name>
<reference evidence="1" key="2">
    <citation type="submission" date="2020-05" db="UniProtKB">
        <authorList>
            <consortium name="EnsemblMetazoa"/>
        </authorList>
    </citation>
    <scope>IDENTIFICATION</scope>
    <source>
        <strain evidence="1">IAEA</strain>
    </source>
</reference>
<evidence type="ECO:0000313" key="1">
    <source>
        <dbReference type="EnsemblMetazoa" id="GPAI012608-PA"/>
    </source>
</evidence>
<keyword evidence="2" id="KW-1185">Reference proteome</keyword>
<evidence type="ECO:0000313" key="2">
    <source>
        <dbReference type="Proteomes" id="UP000092445"/>
    </source>
</evidence>
<organism evidence="1 2">
    <name type="scientific">Glossina pallidipes</name>
    <name type="common">Tsetse fly</name>
    <dbReference type="NCBI Taxonomy" id="7398"/>
    <lineage>
        <taxon>Eukaryota</taxon>
        <taxon>Metazoa</taxon>
        <taxon>Ecdysozoa</taxon>
        <taxon>Arthropoda</taxon>
        <taxon>Hexapoda</taxon>
        <taxon>Insecta</taxon>
        <taxon>Pterygota</taxon>
        <taxon>Neoptera</taxon>
        <taxon>Endopterygota</taxon>
        <taxon>Diptera</taxon>
        <taxon>Brachycera</taxon>
        <taxon>Muscomorpha</taxon>
        <taxon>Hippoboscoidea</taxon>
        <taxon>Glossinidae</taxon>
        <taxon>Glossina</taxon>
    </lineage>
</organism>
<dbReference type="VEuPathDB" id="VectorBase:GPAI012608"/>
<dbReference type="Proteomes" id="UP000092445">
    <property type="component" value="Unassembled WGS sequence"/>
</dbReference>
<reference evidence="2" key="1">
    <citation type="submission" date="2014-03" db="EMBL/GenBank/DDBJ databases">
        <authorList>
            <person name="Aksoy S."/>
            <person name="Warren W."/>
            <person name="Wilson R.K."/>
        </authorList>
    </citation>
    <scope>NUCLEOTIDE SEQUENCE [LARGE SCALE GENOMIC DNA]</scope>
    <source>
        <strain evidence="2">IAEA</strain>
    </source>
</reference>
<accession>A0A1A9ZF12</accession>
<dbReference type="AlphaFoldDB" id="A0A1A9ZF12"/>
<protein>
    <submittedName>
        <fullName evidence="1">Uncharacterized protein</fullName>
    </submittedName>
</protein>
<dbReference type="EnsemblMetazoa" id="GPAI012608-RA">
    <property type="protein sequence ID" value="GPAI012608-PA"/>
    <property type="gene ID" value="GPAI012608"/>
</dbReference>
<proteinExistence type="predicted"/>
<sequence length="262" mass="29833">MKTIDEQSNSVCDIQLYRLEDPTVLRQNVLIAATCRDCNCPGEQGLSSSRGGKNIVQINIYVISLLVQYIKEEEEPTDFLVCVSGLMRSAIRPRSGSEKKLRHLNDTQENVVVGTFQKQYGFSTSPSRQLLTDLLYIEYLCWGEFFEILKHMKPNFEGNFKVVSNMLCIHNWQLANNATFEKGRKKGNPDASDAFSSFTVTTRITFVPDDESMRIIIDLSTITGRLIDEIVTIIRMEIELSNPLSYSNCISKIMFESGKHFF</sequence>